<evidence type="ECO:0000313" key="4">
    <source>
        <dbReference type="Proteomes" id="UP000050326"/>
    </source>
</evidence>
<protein>
    <recommendedName>
        <fullName evidence="5">Lipoprotein</fullName>
    </recommendedName>
</protein>
<evidence type="ECO:0008006" key="5">
    <source>
        <dbReference type="Google" id="ProtNLM"/>
    </source>
</evidence>
<keyword evidence="2" id="KW-0732">Signal</keyword>
<reference evidence="3 4" key="1">
    <citation type="submission" date="2015-09" db="EMBL/GenBank/DDBJ databases">
        <title>Genome sequence of Oxobacter pfennigii DSM 3222.</title>
        <authorList>
            <person name="Poehlein A."/>
            <person name="Bengelsdorf F.R."/>
            <person name="Schiel-Bengelsdorf B."/>
            <person name="Duerre P."/>
            <person name="Daniel R."/>
        </authorList>
    </citation>
    <scope>NUCLEOTIDE SEQUENCE [LARGE SCALE GENOMIC DNA]</scope>
    <source>
        <strain evidence="3 4">DSM 3222</strain>
    </source>
</reference>
<evidence type="ECO:0000256" key="2">
    <source>
        <dbReference type="SAM" id="SignalP"/>
    </source>
</evidence>
<dbReference type="PROSITE" id="PS51257">
    <property type="entry name" value="PROKAR_LIPOPROTEIN"/>
    <property type="match status" value="1"/>
</dbReference>
<evidence type="ECO:0000256" key="1">
    <source>
        <dbReference type="SAM" id="MobiDB-lite"/>
    </source>
</evidence>
<sequence>MKKWTSFVAAIVIVFLLAGCSANANLSKEAQDSANQQPQQSVESDNQVSNENIPFTSLEELEEIYAVNWNKYGGGANTAGSLPELQQFVKAPVHITIEGFNSLSLEDRKRYTKILLIYMDLNTKELGLLLDNDGIKFEADEDSMSDYWLVTPETFAGNAGYFWPKDNHWGPEPFTPDTPKR</sequence>
<evidence type="ECO:0000313" key="3">
    <source>
        <dbReference type="EMBL" id="KPU42561.1"/>
    </source>
</evidence>
<feature type="signal peptide" evidence="2">
    <location>
        <begin position="1"/>
        <end position="24"/>
    </location>
</feature>
<dbReference type="Proteomes" id="UP000050326">
    <property type="component" value="Unassembled WGS sequence"/>
</dbReference>
<dbReference type="PATRIC" id="fig|36849.3.peg.4083"/>
<proteinExistence type="predicted"/>
<name>A0A0P8YSB9_9CLOT</name>
<gene>
    <name evidence="3" type="ORF">OXPF_38610</name>
</gene>
<accession>A0A0P8YSB9</accession>
<dbReference type="AlphaFoldDB" id="A0A0P8YSB9"/>
<feature type="region of interest" description="Disordered" evidence="1">
    <location>
        <begin position="29"/>
        <end position="49"/>
    </location>
</feature>
<keyword evidence="4" id="KW-1185">Reference proteome</keyword>
<dbReference type="EMBL" id="LKET01000067">
    <property type="protein sequence ID" value="KPU42561.1"/>
    <property type="molecule type" value="Genomic_DNA"/>
</dbReference>
<dbReference type="RefSeq" id="WP_242854462.1">
    <property type="nucleotide sequence ID" value="NZ_LKET01000067.1"/>
</dbReference>
<organism evidence="3 4">
    <name type="scientific">Oxobacter pfennigii</name>
    <dbReference type="NCBI Taxonomy" id="36849"/>
    <lineage>
        <taxon>Bacteria</taxon>
        <taxon>Bacillati</taxon>
        <taxon>Bacillota</taxon>
        <taxon>Clostridia</taxon>
        <taxon>Eubacteriales</taxon>
        <taxon>Clostridiaceae</taxon>
        <taxon>Oxobacter</taxon>
    </lineage>
</organism>
<feature type="chain" id="PRO_5006154586" description="Lipoprotein" evidence="2">
    <location>
        <begin position="25"/>
        <end position="181"/>
    </location>
</feature>
<comment type="caution">
    <text evidence="3">The sequence shown here is derived from an EMBL/GenBank/DDBJ whole genome shotgun (WGS) entry which is preliminary data.</text>
</comment>